<protein>
    <recommendedName>
        <fullName evidence="2">HP domain-containing protein</fullName>
    </recommendedName>
</protein>
<evidence type="ECO:0000259" key="2">
    <source>
        <dbReference type="PROSITE" id="PS51089"/>
    </source>
</evidence>
<dbReference type="GO" id="GO:0030032">
    <property type="term" value="P:lamellipodium assembly"/>
    <property type="evidence" value="ECO:0007669"/>
    <property type="project" value="TreeGrafter"/>
</dbReference>
<dbReference type="Gene3D" id="1.10.950.10">
    <property type="entry name" value="Villin headpiece domain"/>
    <property type="match status" value="1"/>
</dbReference>
<dbReference type="InterPro" id="IPR051618">
    <property type="entry name" value="Actin-binding_LIM"/>
</dbReference>
<dbReference type="PROSITE" id="PS51089">
    <property type="entry name" value="HP"/>
    <property type="match status" value="1"/>
</dbReference>
<dbReference type="EMBL" id="CM035409">
    <property type="protein sequence ID" value="KAH7439329.1"/>
    <property type="molecule type" value="Genomic_DNA"/>
</dbReference>
<organism evidence="3 4">
    <name type="scientific">Ceratopteris richardii</name>
    <name type="common">Triangle waterfern</name>
    <dbReference type="NCBI Taxonomy" id="49495"/>
    <lineage>
        <taxon>Eukaryota</taxon>
        <taxon>Viridiplantae</taxon>
        <taxon>Streptophyta</taxon>
        <taxon>Embryophyta</taxon>
        <taxon>Tracheophyta</taxon>
        <taxon>Polypodiopsida</taxon>
        <taxon>Polypodiidae</taxon>
        <taxon>Polypodiales</taxon>
        <taxon>Pteridineae</taxon>
        <taxon>Pteridaceae</taxon>
        <taxon>Parkerioideae</taxon>
        <taxon>Ceratopteris</taxon>
    </lineage>
</organism>
<dbReference type="Pfam" id="PF02209">
    <property type="entry name" value="VHP"/>
    <property type="match status" value="1"/>
</dbReference>
<feature type="domain" description="HP" evidence="2">
    <location>
        <begin position="16"/>
        <end position="81"/>
    </location>
</feature>
<dbReference type="InterPro" id="IPR036886">
    <property type="entry name" value="Villin_headpiece_dom_sf"/>
</dbReference>
<feature type="region of interest" description="Disordered" evidence="1">
    <location>
        <begin position="1"/>
        <end position="43"/>
    </location>
</feature>
<dbReference type="AlphaFoldDB" id="A0A8T2V4Z7"/>
<dbReference type="InterPro" id="IPR003128">
    <property type="entry name" value="Villin_headpiece"/>
</dbReference>
<dbReference type="SMART" id="SM00153">
    <property type="entry name" value="VHP"/>
    <property type="match status" value="1"/>
</dbReference>
<accession>A0A8T2V4Z7</accession>
<keyword evidence="4" id="KW-1185">Reference proteome</keyword>
<reference evidence="3" key="1">
    <citation type="submission" date="2021-08" db="EMBL/GenBank/DDBJ databases">
        <title>WGS assembly of Ceratopteris richardii.</title>
        <authorList>
            <person name="Marchant D.B."/>
            <person name="Chen G."/>
            <person name="Jenkins J."/>
            <person name="Shu S."/>
            <person name="Leebens-Mack J."/>
            <person name="Grimwood J."/>
            <person name="Schmutz J."/>
            <person name="Soltis P."/>
            <person name="Soltis D."/>
            <person name="Chen Z.-H."/>
        </authorList>
    </citation>
    <scope>NUCLEOTIDE SEQUENCE</scope>
    <source>
        <strain evidence="3">Whitten #5841</strain>
        <tissue evidence="3">Leaf</tissue>
    </source>
</reference>
<proteinExistence type="predicted"/>
<dbReference type="OrthoDB" id="6375767at2759"/>
<evidence type="ECO:0000313" key="4">
    <source>
        <dbReference type="Proteomes" id="UP000825935"/>
    </source>
</evidence>
<dbReference type="SUPFAM" id="SSF47050">
    <property type="entry name" value="VHP, Villin headpiece domain"/>
    <property type="match status" value="1"/>
</dbReference>
<dbReference type="GO" id="GO:0051015">
    <property type="term" value="F:actin filament binding"/>
    <property type="evidence" value="ECO:0007669"/>
    <property type="project" value="TreeGrafter"/>
</dbReference>
<comment type="caution">
    <text evidence="3">The sequence shown here is derived from an EMBL/GenBank/DDBJ whole genome shotgun (WGS) entry which is preliminary data.</text>
</comment>
<dbReference type="Proteomes" id="UP000825935">
    <property type="component" value="Chromosome 4"/>
</dbReference>
<evidence type="ECO:0000313" key="3">
    <source>
        <dbReference type="EMBL" id="KAH7439329.1"/>
    </source>
</evidence>
<dbReference type="GO" id="GO:0007010">
    <property type="term" value="P:cytoskeleton organization"/>
    <property type="evidence" value="ECO:0007669"/>
    <property type="project" value="InterPro"/>
</dbReference>
<dbReference type="PANTHER" id="PTHR24213">
    <property type="entry name" value="ACTIN-BINDING LIM PROTEIN"/>
    <property type="match status" value="1"/>
</dbReference>
<sequence>MTASSSSKDVERKDSSQPGEYIPYERLKVDSDDPAAGVDPEKRESYLSPDEFMELFGMDSEQFYELPKWKQEKHKKTLNLF</sequence>
<evidence type="ECO:0000256" key="1">
    <source>
        <dbReference type="SAM" id="MobiDB-lite"/>
    </source>
</evidence>
<gene>
    <name evidence="3" type="ORF">KP509_04G056400</name>
</gene>
<name>A0A8T2V4Z7_CERRI</name>
<dbReference type="PANTHER" id="PTHR24213:SF9">
    <property type="entry name" value="UNCOORDINATED 115A, ISOFORM B-RELATED"/>
    <property type="match status" value="1"/>
</dbReference>
<dbReference type="GO" id="GO:0015629">
    <property type="term" value="C:actin cytoskeleton"/>
    <property type="evidence" value="ECO:0007669"/>
    <property type="project" value="TreeGrafter"/>
</dbReference>